<dbReference type="Pfam" id="PF01865">
    <property type="entry name" value="PhoU_div"/>
    <property type="match status" value="1"/>
</dbReference>
<dbReference type="RefSeq" id="WP_188880968.1">
    <property type="nucleotide sequence ID" value="NZ_BMOY01000005.1"/>
</dbReference>
<dbReference type="PANTHER" id="PTHR37298">
    <property type="entry name" value="UPF0111 PROTEIN YKAA"/>
    <property type="match status" value="1"/>
</dbReference>
<reference evidence="2" key="1">
    <citation type="journal article" date="2014" name="Int. J. Syst. Evol. Microbiol.">
        <title>Complete genome sequence of Corynebacterium casei LMG S-19264T (=DSM 44701T), isolated from a smear-ripened cheese.</title>
        <authorList>
            <consortium name="US DOE Joint Genome Institute (JGI-PGF)"/>
            <person name="Walter F."/>
            <person name="Albersmeier A."/>
            <person name="Kalinowski J."/>
            <person name="Ruckert C."/>
        </authorList>
    </citation>
    <scope>NUCLEOTIDE SEQUENCE</scope>
    <source>
        <strain evidence="2">JCM 18487</strain>
    </source>
</reference>
<dbReference type="AlphaFoldDB" id="A0A917NG19"/>
<dbReference type="InterPro" id="IPR052912">
    <property type="entry name" value="UPF0111_domain"/>
</dbReference>
<organism evidence="2 3">
    <name type="scientific">Alicyclobacillus cellulosilyticus</name>
    <dbReference type="NCBI Taxonomy" id="1003997"/>
    <lineage>
        <taxon>Bacteria</taxon>
        <taxon>Bacillati</taxon>
        <taxon>Bacillota</taxon>
        <taxon>Bacilli</taxon>
        <taxon>Bacillales</taxon>
        <taxon>Alicyclobacillaceae</taxon>
        <taxon>Alicyclobacillus</taxon>
    </lineage>
</organism>
<dbReference type="Gene3D" id="1.20.58.220">
    <property type="entry name" value="Phosphate transport system protein phou homolog 2, domain 2"/>
    <property type="match status" value="1"/>
</dbReference>
<dbReference type="InterPro" id="IPR018445">
    <property type="entry name" value="Put_Phosphate_transp_reg"/>
</dbReference>
<sequence length="203" mass="22818">MAKRSQQLFDYLRQIAANVKVAAEVFHEGLADLSYPERLAAKIKDLEHRGDELTTDLMNLLNATYITPLEREDFLALAVKLDDIVDGLEACSVRFDLYNVREATPAMRAFAAHILASVGEIAAAIEKLNARRLTDIREHTLRINRLEKEADETLRASLRELFQHASDPVALIKLKEVYEILESVTDKCEDVGDVLDSVIVKNA</sequence>
<gene>
    <name evidence="2" type="ORF">GCM10010885_05130</name>
</gene>
<protein>
    <submittedName>
        <fullName evidence="2">Phosphate transport regulator</fullName>
    </submittedName>
</protein>
<evidence type="ECO:0000313" key="2">
    <source>
        <dbReference type="EMBL" id="GGI98598.1"/>
    </source>
</evidence>
<name>A0A917NG19_9BACL</name>
<proteinExistence type="inferred from homology"/>
<dbReference type="PANTHER" id="PTHR37298:SF1">
    <property type="entry name" value="UPF0111 PROTEIN YKAA"/>
    <property type="match status" value="1"/>
</dbReference>
<dbReference type="EMBL" id="BMOY01000005">
    <property type="protein sequence ID" value="GGI98598.1"/>
    <property type="molecule type" value="Genomic_DNA"/>
</dbReference>
<dbReference type="InterPro" id="IPR038078">
    <property type="entry name" value="PhoU-like_sf"/>
</dbReference>
<evidence type="ECO:0000256" key="1">
    <source>
        <dbReference type="ARBA" id="ARBA00008591"/>
    </source>
</evidence>
<keyword evidence="3" id="KW-1185">Reference proteome</keyword>
<reference evidence="2" key="2">
    <citation type="submission" date="2020-09" db="EMBL/GenBank/DDBJ databases">
        <authorList>
            <person name="Sun Q."/>
            <person name="Ohkuma M."/>
        </authorList>
    </citation>
    <scope>NUCLEOTIDE SEQUENCE</scope>
    <source>
        <strain evidence="2">JCM 18487</strain>
    </source>
</reference>
<dbReference type="Proteomes" id="UP000637695">
    <property type="component" value="Unassembled WGS sequence"/>
</dbReference>
<comment type="caution">
    <text evidence="2">The sequence shown here is derived from an EMBL/GenBank/DDBJ whole genome shotgun (WGS) entry which is preliminary data.</text>
</comment>
<evidence type="ECO:0000313" key="3">
    <source>
        <dbReference type="Proteomes" id="UP000637695"/>
    </source>
</evidence>
<comment type="similarity">
    <text evidence="1">Belongs to the UPF0111 family.</text>
</comment>
<accession>A0A917NG19</accession>